<comment type="caution">
    <text evidence="1">The sequence shown here is derived from an EMBL/GenBank/DDBJ whole genome shotgun (WGS) entry which is preliminary data.</text>
</comment>
<name>A0A7K4HQA8_9EURY</name>
<dbReference type="OrthoDB" id="147087at2157"/>
<keyword evidence="2" id="KW-1185">Reference proteome</keyword>
<sequence>MEGVLRERAQDLVKTILKAAGYEVECADEPFDLSGVSDDDGIVVLISDNPDVIDRFDTRKFRLKREDGVQECRKVLVTFTGARAPNCTVWGEEEIARYAGEAAVAGIFGRRIALDSGPVAQPAGAVPRPGVGKGIAILHLPVQISEKNASIISGKRGSVRCRFVPYWCYHCTSTGSQTVVNHRVSFEADRWGGLNAINGTTMDMKVSEAVDTGMPENCEVLTPKIRKEDAEAQVVAAMVENLTQRVRIKREEGDTIYYQEETLKPDRKNITAELTLIYVPVWEIEARDKIVEVNAYTGEILTMPMDEGVEVF</sequence>
<protein>
    <submittedName>
        <fullName evidence="1">Uncharacterized protein</fullName>
    </submittedName>
</protein>
<gene>
    <name evidence="1" type="ORF">HWN36_08995</name>
</gene>
<reference evidence="1 2" key="1">
    <citation type="submission" date="2020-06" db="EMBL/GenBank/DDBJ databases">
        <title>Methanofollis fontis sp. nov., a methanogen isolated from marine sediments near a cold seep at Four-Way Closure Ridge offshore southwestern Taiwan.</title>
        <authorList>
            <person name="Chen S.-C."/>
            <person name="Teng N.-H."/>
            <person name="Lin Y.-S."/>
            <person name="Lai M.-C."/>
            <person name="Chen H.-H."/>
            <person name="Wang C.-C."/>
        </authorList>
    </citation>
    <scope>NUCLEOTIDE SEQUENCE [LARGE SCALE GENOMIC DNA]</scope>
    <source>
        <strain evidence="1 2">DSM 2702</strain>
    </source>
</reference>
<accession>A0A7K4HQA8</accession>
<dbReference type="RefSeq" id="WP_176789027.1">
    <property type="nucleotide sequence ID" value="NZ_JABXWR010000001.1"/>
</dbReference>
<proteinExistence type="predicted"/>
<dbReference type="EMBL" id="JABXWR010000001">
    <property type="protein sequence ID" value="NVO67436.1"/>
    <property type="molecule type" value="Genomic_DNA"/>
</dbReference>
<dbReference type="Proteomes" id="UP000570823">
    <property type="component" value="Unassembled WGS sequence"/>
</dbReference>
<dbReference type="AlphaFoldDB" id="A0A7K4HQA8"/>
<organism evidence="1 2">
    <name type="scientific">Methanofollis tationis</name>
    <dbReference type="NCBI Taxonomy" id="81417"/>
    <lineage>
        <taxon>Archaea</taxon>
        <taxon>Methanobacteriati</taxon>
        <taxon>Methanobacteriota</taxon>
        <taxon>Stenosarchaea group</taxon>
        <taxon>Methanomicrobia</taxon>
        <taxon>Methanomicrobiales</taxon>
        <taxon>Methanomicrobiaceae</taxon>
        <taxon>Methanofollis</taxon>
    </lineage>
</organism>
<evidence type="ECO:0000313" key="2">
    <source>
        <dbReference type="Proteomes" id="UP000570823"/>
    </source>
</evidence>
<evidence type="ECO:0000313" key="1">
    <source>
        <dbReference type="EMBL" id="NVO67436.1"/>
    </source>
</evidence>